<comment type="subunit">
    <text evidence="6">Monomer.</text>
</comment>
<dbReference type="PANTHER" id="PTHR43330:SF27">
    <property type="entry name" value="METHIONINE AMINOPEPTIDASE"/>
    <property type="match status" value="1"/>
</dbReference>
<dbReference type="SUPFAM" id="SSF55920">
    <property type="entry name" value="Creatinase/aminopeptidase"/>
    <property type="match status" value="1"/>
</dbReference>
<keyword evidence="2 6" id="KW-0031">Aminopeptidase</keyword>
<feature type="domain" description="Peptidase M24" evidence="8">
    <location>
        <begin position="18"/>
        <end position="248"/>
    </location>
</feature>
<keyword evidence="5 6" id="KW-0378">Hydrolase</keyword>
<organism evidence="9 10">
    <name type="scientific">Roseimicrobium gellanilyticum</name>
    <dbReference type="NCBI Taxonomy" id="748857"/>
    <lineage>
        <taxon>Bacteria</taxon>
        <taxon>Pseudomonadati</taxon>
        <taxon>Verrucomicrobiota</taxon>
        <taxon>Verrucomicrobiia</taxon>
        <taxon>Verrucomicrobiales</taxon>
        <taxon>Verrucomicrobiaceae</taxon>
        <taxon>Roseimicrobium</taxon>
    </lineage>
</organism>
<dbReference type="InterPro" id="IPR000994">
    <property type="entry name" value="Pept_M24"/>
</dbReference>
<keyword evidence="10" id="KW-1185">Reference proteome</keyword>
<dbReference type="AlphaFoldDB" id="A0A366HVJ0"/>
<gene>
    <name evidence="6" type="primary">map</name>
    <name evidence="9" type="ORF">DES53_101690</name>
</gene>
<dbReference type="InterPro" id="IPR001714">
    <property type="entry name" value="Pept_M24_MAP"/>
</dbReference>
<keyword evidence="4 6" id="KW-0479">Metal-binding</keyword>
<dbReference type="CDD" id="cd01086">
    <property type="entry name" value="MetAP1"/>
    <property type="match status" value="1"/>
</dbReference>
<comment type="similarity">
    <text evidence="6">Belongs to the peptidase M24A family. Methionine aminopeptidase type 1 subfamily.</text>
</comment>
<dbReference type="GO" id="GO:0006508">
    <property type="term" value="P:proteolysis"/>
    <property type="evidence" value="ECO:0007669"/>
    <property type="project" value="UniProtKB-KW"/>
</dbReference>
<evidence type="ECO:0000256" key="5">
    <source>
        <dbReference type="ARBA" id="ARBA00022801"/>
    </source>
</evidence>
<dbReference type="EMBL" id="QNRR01000001">
    <property type="protein sequence ID" value="RBP47890.1"/>
    <property type="molecule type" value="Genomic_DNA"/>
</dbReference>
<dbReference type="GO" id="GO:0005829">
    <property type="term" value="C:cytosol"/>
    <property type="evidence" value="ECO:0007669"/>
    <property type="project" value="TreeGrafter"/>
</dbReference>
<comment type="cofactor">
    <cofactor evidence="6">
        <name>Co(2+)</name>
        <dbReference type="ChEBI" id="CHEBI:48828"/>
    </cofactor>
    <cofactor evidence="6">
        <name>Zn(2+)</name>
        <dbReference type="ChEBI" id="CHEBI:29105"/>
    </cofactor>
    <cofactor evidence="6">
        <name>Mn(2+)</name>
        <dbReference type="ChEBI" id="CHEBI:29035"/>
    </cofactor>
    <cofactor evidence="6">
        <name>Fe(2+)</name>
        <dbReference type="ChEBI" id="CHEBI:29033"/>
    </cofactor>
    <text evidence="6">Binds 2 divalent metal cations per subunit. Has a high-affinity and a low affinity metal-binding site. The true nature of the physiological cofactor is under debate. The enzyme is active with cobalt, zinc, manganese or divalent iron ions. Most likely, methionine aminopeptidases function as mononuclear Fe(2+)-metalloproteases under physiological conditions, and the catalytically relevant metal-binding site has been assigned to the histidine-containing high-affinity site.</text>
</comment>
<evidence type="ECO:0000313" key="10">
    <source>
        <dbReference type="Proteomes" id="UP000253426"/>
    </source>
</evidence>
<dbReference type="NCBIfam" id="TIGR00500">
    <property type="entry name" value="met_pdase_I"/>
    <property type="match status" value="1"/>
</dbReference>
<evidence type="ECO:0000313" key="9">
    <source>
        <dbReference type="EMBL" id="RBP47890.1"/>
    </source>
</evidence>
<dbReference type="Proteomes" id="UP000253426">
    <property type="component" value="Unassembled WGS sequence"/>
</dbReference>
<feature type="binding site" evidence="6">
    <location>
        <position position="115"/>
    </location>
    <ligand>
        <name>a divalent metal cation</name>
        <dbReference type="ChEBI" id="CHEBI:60240"/>
        <label>1</label>
    </ligand>
</feature>
<feature type="binding site" evidence="6">
    <location>
        <position position="242"/>
    </location>
    <ligand>
        <name>a divalent metal cation</name>
        <dbReference type="ChEBI" id="CHEBI:60240"/>
        <label>2</label>
        <note>catalytic</note>
    </ligand>
</feature>
<feature type="binding site" evidence="6">
    <location>
        <position position="178"/>
    </location>
    <ligand>
        <name>a divalent metal cation</name>
        <dbReference type="ChEBI" id="CHEBI:60240"/>
        <label>2</label>
        <note>catalytic</note>
    </ligand>
</feature>
<comment type="catalytic activity">
    <reaction evidence="6 7">
        <text>Release of N-terminal amino acids, preferentially methionine, from peptides and arylamides.</text>
        <dbReference type="EC" id="3.4.11.18"/>
    </reaction>
</comment>
<evidence type="ECO:0000256" key="4">
    <source>
        <dbReference type="ARBA" id="ARBA00022723"/>
    </source>
</evidence>
<dbReference type="GO" id="GO:0070006">
    <property type="term" value="F:metalloaminopeptidase activity"/>
    <property type="evidence" value="ECO:0007669"/>
    <property type="project" value="UniProtKB-UniRule"/>
</dbReference>
<accession>A0A366HVJ0</accession>
<feature type="binding site" evidence="6">
    <location>
        <position position="211"/>
    </location>
    <ligand>
        <name>a divalent metal cation</name>
        <dbReference type="ChEBI" id="CHEBI:60240"/>
        <label>2</label>
        <note>catalytic</note>
    </ligand>
</feature>
<evidence type="ECO:0000256" key="3">
    <source>
        <dbReference type="ARBA" id="ARBA00022670"/>
    </source>
</evidence>
<sequence length="274" mass="29765">MAFGFDRIPTRSGKALDGMRRACGLARDVLLKAASIVQPGVTTAEIDRLVASEIKAAGAVSAFLNYQVGKKRFPGYACIGVNEVVVHGIGNDRPIQPGDIVKIDVGLHKDGWVGDNALTVPVHPIAPDVQKLLSATEDALQVALDWARDGMMLGDLCHSVEAYVRRFGFTVVRDYVGHGVGRKLHEEPQVPNYGVKGAKPRLRAGMTLAVEPMINLGTEETVTLDDEWTVVTADRKASAHYEHVVLVTTGEPEVLTWRERINPPLTQPLNYTVA</sequence>
<keyword evidence="3 6" id="KW-0645">Protease</keyword>
<dbReference type="Gene3D" id="3.90.230.10">
    <property type="entry name" value="Creatinase/methionine aminopeptidase superfamily"/>
    <property type="match status" value="1"/>
</dbReference>
<name>A0A366HVJ0_9BACT</name>
<dbReference type="HAMAP" id="MF_01974">
    <property type="entry name" value="MetAP_1"/>
    <property type="match status" value="1"/>
</dbReference>
<dbReference type="Pfam" id="PF00557">
    <property type="entry name" value="Peptidase_M24"/>
    <property type="match status" value="1"/>
</dbReference>
<proteinExistence type="inferred from homology"/>
<evidence type="ECO:0000256" key="6">
    <source>
        <dbReference type="HAMAP-Rule" id="MF_01974"/>
    </source>
</evidence>
<dbReference type="PRINTS" id="PR00599">
    <property type="entry name" value="MAPEPTIDASE"/>
</dbReference>
<dbReference type="InterPro" id="IPR036005">
    <property type="entry name" value="Creatinase/aminopeptidase-like"/>
</dbReference>
<evidence type="ECO:0000256" key="7">
    <source>
        <dbReference type="RuleBase" id="RU003653"/>
    </source>
</evidence>
<feature type="binding site" evidence="6">
    <location>
        <position position="115"/>
    </location>
    <ligand>
        <name>a divalent metal cation</name>
        <dbReference type="ChEBI" id="CHEBI:60240"/>
        <label>2</label>
        <note>catalytic</note>
    </ligand>
</feature>
<feature type="binding site" evidence="6">
    <location>
        <position position="104"/>
    </location>
    <ligand>
        <name>a divalent metal cation</name>
        <dbReference type="ChEBI" id="CHEBI:60240"/>
        <label>1</label>
    </ligand>
</feature>
<evidence type="ECO:0000259" key="8">
    <source>
        <dbReference type="Pfam" id="PF00557"/>
    </source>
</evidence>
<dbReference type="PANTHER" id="PTHR43330">
    <property type="entry name" value="METHIONINE AMINOPEPTIDASE"/>
    <property type="match status" value="1"/>
</dbReference>
<protein>
    <recommendedName>
        <fullName evidence="6 7">Methionine aminopeptidase</fullName>
        <shortName evidence="6">MAP</shortName>
        <shortName evidence="6">MetAP</shortName>
        <ecNumber evidence="6 7">3.4.11.18</ecNumber>
    </recommendedName>
    <alternativeName>
        <fullName evidence="6">Peptidase M</fullName>
    </alternativeName>
</protein>
<dbReference type="GO" id="GO:0046872">
    <property type="term" value="F:metal ion binding"/>
    <property type="evidence" value="ECO:0007669"/>
    <property type="project" value="UniProtKB-UniRule"/>
</dbReference>
<dbReference type="InterPro" id="IPR002467">
    <property type="entry name" value="Pept_M24A_MAP1"/>
</dbReference>
<dbReference type="GO" id="GO:0004239">
    <property type="term" value="F:initiator methionyl aminopeptidase activity"/>
    <property type="evidence" value="ECO:0007669"/>
    <property type="project" value="UniProtKB-UniRule"/>
</dbReference>
<comment type="caution">
    <text evidence="9">The sequence shown here is derived from an EMBL/GenBank/DDBJ whole genome shotgun (WGS) entry which is preliminary data.</text>
</comment>
<dbReference type="PROSITE" id="PS00680">
    <property type="entry name" value="MAP_1"/>
    <property type="match status" value="1"/>
</dbReference>
<feature type="binding site" evidence="6">
    <location>
        <position position="87"/>
    </location>
    <ligand>
        <name>substrate</name>
    </ligand>
</feature>
<feature type="binding site" evidence="6">
    <location>
        <position position="185"/>
    </location>
    <ligand>
        <name>substrate</name>
    </ligand>
</feature>
<reference evidence="9 10" key="1">
    <citation type="submission" date="2018-06" db="EMBL/GenBank/DDBJ databases">
        <title>Genomic Encyclopedia of Type Strains, Phase IV (KMG-IV): sequencing the most valuable type-strain genomes for metagenomic binning, comparative biology and taxonomic classification.</title>
        <authorList>
            <person name="Goeker M."/>
        </authorList>
    </citation>
    <scope>NUCLEOTIDE SEQUENCE [LARGE SCALE GENOMIC DNA]</scope>
    <source>
        <strain evidence="9 10">DSM 25532</strain>
    </source>
</reference>
<evidence type="ECO:0000256" key="1">
    <source>
        <dbReference type="ARBA" id="ARBA00002521"/>
    </source>
</evidence>
<feature type="binding site" evidence="6">
    <location>
        <position position="242"/>
    </location>
    <ligand>
        <name>a divalent metal cation</name>
        <dbReference type="ChEBI" id="CHEBI:60240"/>
        <label>1</label>
    </ligand>
</feature>
<evidence type="ECO:0000256" key="2">
    <source>
        <dbReference type="ARBA" id="ARBA00022438"/>
    </source>
</evidence>
<dbReference type="OrthoDB" id="9802055at2"/>
<comment type="function">
    <text evidence="1 6">Removes the N-terminal methionine from nascent proteins. The N-terminal methionine is often cleaved when the second residue in the primary sequence is small and uncharged (Met-Ala-, Cys, Gly, Pro, Ser, Thr, or Val). Requires deformylation of the N(alpha)-formylated initiator methionine before it can be hydrolyzed.</text>
</comment>
<dbReference type="RefSeq" id="WP_113956789.1">
    <property type="nucleotide sequence ID" value="NZ_QNRR01000001.1"/>
</dbReference>
<dbReference type="EC" id="3.4.11.18" evidence="6 7"/>